<organism evidence="2">
    <name type="scientific">uncultured Acetobacteraceae bacterium</name>
    <dbReference type="NCBI Taxonomy" id="169975"/>
    <lineage>
        <taxon>Bacteria</taxon>
        <taxon>Pseudomonadati</taxon>
        <taxon>Pseudomonadota</taxon>
        <taxon>Alphaproteobacteria</taxon>
        <taxon>Acetobacterales</taxon>
        <taxon>Acetobacteraceae</taxon>
        <taxon>environmental samples</taxon>
    </lineage>
</organism>
<evidence type="ECO:0000313" key="2">
    <source>
        <dbReference type="EMBL" id="CAA9284525.1"/>
    </source>
</evidence>
<protein>
    <submittedName>
        <fullName evidence="2">Uncharacterized protein</fullName>
    </submittedName>
</protein>
<feature type="non-terminal residue" evidence="2">
    <location>
        <position position="56"/>
    </location>
</feature>
<reference evidence="2" key="1">
    <citation type="submission" date="2020-02" db="EMBL/GenBank/DDBJ databases">
        <authorList>
            <person name="Meier V. D."/>
        </authorList>
    </citation>
    <scope>NUCLEOTIDE SEQUENCE</scope>
    <source>
        <strain evidence="2">AVDCRST_MAG08</strain>
    </source>
</reference>
<evidence type="ECO:0000256" key="1">
    <source>
        <dbReference type="SAM" id="MobiDB-lite"/>
    </source>
</evidence>
<dbReference type="AlphaFoldDB" id="A0A6J4JQT7"/>
<accession>A0A6J4JQT7</accession>
<gene>
    <name evidence="2" type="ORF">AVDCRST_MAG08-4098</name>
</gene>
<dbReference type="EMBL" id="CADCTG010000319">
    <property type="protein sequence ID" value="CAA9284525.1"/>
    <property type="molecule type" value="Genomic_DNA"/>
</dbReference>
<feature type="non-terminal residue" evidence="2">
    <location>
        <position position="1"/>
    </location>
</feature>
<feature type="region of interest" description="Disordered" evidence="1">
    <location>
        <begin position="1"/>
        <end position="56"/>
    </location>
</feature>
<proteinExistence type="predicted"/>
<sequence length="56" mass="5767">AWRRQHRAADGGRAQAVPASSAEARRAQRRGAPGDPRSRGGPEGAGGAQRPAARPV</sequence>
<name>A0A6J4JQT7_9PROT</name>